<dbReference type="EC" id="4.2.3.3" evidence="2"/>
<dbReference type="OrthoDB" id="9787147at2"/>
<evidence type="ECO:0000313" key="6">
    <source>
        <dbReference type="Proteomes" id="UP000243739"/>
    </source>
</evidence>
<name>A0A1D2YX46_9BACI</name>
<dbReference type="InterPro" id="IPR018148">
    <property type="entry name" value="Methylglyoxal_synth_AS"/>
</dbReference>
<keyword evidence="6" id="KW-1185">Reference proteome</keyword>
<dbReference type="CDD" id="cd01422">
    <property type="entry name" value="MGS"/>
    <property type="match status" value="1"/>
</dbReference>
<feature type="binding site" evidence="2">
    <location>
        <begin position="54"/>
        <end position="55"/>
    </location>
    <ligand>
        <name>substrate</name>
    </ligand>
</feature>
<feature type="binding site" evidence="2">
    <location>
        <begin position="34"/>
        <end position="37"/>
    </location>
    <ligand>
        <name>substrate</name>
    </ligand>
</feature>
<dbReference type="EMBL" id="MIJF01000001">
    <property type="protein sequence ID" value="OEG00331.1"/>
    <property type="molecule type" value="Genomic_DNA"/>
</dbReference>
<evidence type="ECO:0000256" key="3">
    <source>
        <dbReference type="PIRSR" id="PIRSR006614-1"/>
    </source>
</evidence>
<dbReference type="NCBIfam" id="NF003559">
    <property type="entry name" value="PRK05234.1"/>
    <property type="match status" value="1"/>
</dbReference>
<dbReference type="PANTHER" id="PTHR30492:SF0">
    <property type="entry name" value="METHYLGLYOXAL SYNTHASE"/>
    <property type="match status" value="1"/>
</dbReference>
<feature type="binding site" evidence="2">
    <location>
        <position position="87"/>
    </location>
    <ligand>
        <name>substrate</name>
    </ligand>
</feature>
<dbReference type="Gene3D" id="3.40.50.1380">
    <property type="entry name" value="Methylglyoxal synthase-like domain"/>
    <property type="match status" value="1"/>
</dbReference>
<dbReference type="PANTHER" id="PTHR30492">
    <property type="entry name" value="METHYLGLYOXAL SYNTHASE"/>
    <property type="match status" value="1"/>
</dbReference>
<evidence type="ECO:0000256" key="1">
    <source>
        <dbReference type="ARBA" id="ARBA00023239"/>
    </source>
</evidence>
<dbReference type="InterPro" id="IPR011607">
    <property type="entry name" value="MGS-like_dom"/>
</dbReference>
<organism evidence="5 6">
    <name type="scientific">Vulcanibacillus modesticaldus</name>
    <dbReference type="NCBI Taxonomy" id="337097"/>
    <lineage>
        <taxon>Bacteria</taxon>
        <taxon>Bacillati</taxon>
        <taxon>Bacillota</taxon>
        <taxon>Bacilli</taxon>
        <taxon>Bacillales</taxon>
        <taxon>Bacillaceae</taxon>
        <taxon>Vulcanibacillus</taxon>
    </lineage>
</organism>
<dbReference type="SUPFAM" id="SSF52335">
    <property type="entry name" value="Methylglyoxal synthase-like"/>
    <property type="match status" value="1"/>
</dbReference>
<comment type="function">
    <text evidence="2">Catalyzes the formation of methylglyoxal from dihydroxyacetone phosphate.</text>
</comment>
<dbReference type="AlphaFoldDB" id="A0A1D2YX46"/>
<feature type="binding site" evidence="2">
    <location>
        <position position="8"/>
    </location>
    <ligand>
        <name>substrate</name>
    </ligand>
</feature>
<dbReference type="STRING" id="337097.BHF71_00015"/>
<gene>
    <name evidence="2" type="primary">mgsA</name>
    <name evidence="5" type="ORF">BHF71_00015</name>
</gene>
<dbReference type="FunFam" id="3.40.50.1380:FF:000006">
    <property type="entry name" value="Methylglyoxal synthase"/>
    <property type="match status" value="1"/>
</dbReference>
<dbReference type="GO" id="GO:0005829">
    <property type="term" value="C:cytosol"/>
    <property type="evidence" value="ECO:0007669"/>
    <property type="project" value="TreeGrafter"/>
</dbReference>
<evidence type="ECO:0000259" key="4">
    <source>
        <dbReference type="PROSITE" id="PS51855"/>
    </source>
</evidence>
<evidence type="ECO:0000256" key="2">
    <source>
        <dbReference type="HAMAP-Rule" id="MF_00549"/>
    </source>
</evidence>
<accession>A0A1D2YX46</accession>
<protein>
    <recommendedName>
        <fullName evidence="2">Methylglyoxal synthase</fullName>
        <shortName evidence="2">MGS</shortName>
        <ecNumber evidence="2">4.2.3.3</ecNumber>
    </recommendedName>
</protein>
<evidence type="ECO:0000313" key="5">
    <source>
        <dbReference type="EMBL" id="OEG00331.1"/>
    </source>
</evidence>
<dbReference type="GO" id="GO:0019242">
    <property type="term" value="P:methylglyoxal biosynthetic process"/>
    <property type="evidence" value="ECO:0007669"/>
    <property type="project" value="UniProtKB-UniRule"/>
</dbReference>
<comment type="similarity">
    <text evidence="2">Belongs to the methylglyoxal synthase family.</text>
</comment>
<comment type="caution">
    <text evidence="5">The sequence shown here is derived from an EMBL/GenBank/DDBJ whole genome shotgun (WGS) entry which is preliminary data.</text>
</comment>
<dbReference type="InterPro" id="IPR004363">
    <property type="entry name" value="Methylgl_synth"/>
</dbReference>
<dbReference type="GO" id="GO:0008929">
    <property type="term" value="F:methylglyoxal synthase activity"/>
    <property type="evidence" value="ECO:0007669"/>
    <property type="project" value="UniProtKB-UniRule"/>
</dbReference>
<dbReference type="PROSITE" id="PS51855">
    <property type="entry name" value="MGS"/>
    <property type="match status" value="1"/>
</dbReference>
<dbReference type="InterPro" id="IPR036914">
    <property type="entry name" value="MGS-like_dom_sf"/>
</dbReference>
<dbReference type="Proteomes" id="UP000243739">
    <property type="component" value="Unassembled WGS sequence"/>
</dbReference>
<dbReference type="HAMAP" id="MF_00549">
    <property type="entry name" value="Methylglyoxal_synth"/>
    <property type="match status" value="1"/>
</dbReference>
<feature type="binding site" evidence="2">
    <location>
        <position position="12"/>
    </location>
    <ligand>
        <name>substrate</name>
    </ligand>
</feature>
<feature type="domain" description="MGS-like" evidence="4">
    <location>
        <begin position="1"/>
        <end position="136"/>
    </location>
</feature>
<dbReference type="Pfam" id="PF02142">
    <property type="entry name" value="MGS"/>
    <property type="match status" value="1"/>
</dbReference>
<dbReference type="NCBIfam" id="TIGR00160">
    <property type="entry name" value="MGSA"/>
    <property type="match status" value="1"/>
</dbReference>
<dbReference type="PIRSF" id="PIRSF006614">
    <property type="entry name" value="Methylglyox_syn"/>
    <property type="match status" value="1"/>
</dbReference>
<sequence length="136" mass="15418">MKIALIAHDKKKIEMVNFMIAYEPIFKKHELFSTGTTGTKIMEQTNLKIQRFMSGPLGGDQQIGAMIAENELDLIIFFRDPLTAQPHEPDVSALLRLCDVYSIPLATNVATAEILVRALEKGDFAWRDVIHKYKNK</sequence>
<comment type="catalytic activity">
    <reaction evidence="2">
        <text>dihydroxyacetone phosphate = methylglyoxal + phosphate</text>
        <dbReference type="Rhea" id="RHEA:17937"/>
        <dbReference type="ChEBI" id="CHEBI:17158"/>
        <dbReference type="ChEBI" id="CHEBI:43474"/>
        <dbReference type="ChEBI" id="CHEBI:57642"/>
        <dbReference type="EC" id="4.2.3.3"/>
    </reaction>
</comment>
<proteinExistence type="inferred from homology"/>
<reference evidence="5 6" key="1">
    <citation type="submission" date="2016-09" db="EMBL/GenBank/DDBJ databases">
        <title>Draft genome sequence for the type strain of Vulcanibacillus modesticaldus BR, a strictly anaerobic, moderately thermophilic, and nitrate-reducing bacterium from deep sea-hydrothermal vents of the Mid-Atlantic Ridge.</title>
        <authorList>
            <person name="Abin C.A."/>
            <person name="Hollibaugh J.T."/>
        </authorList>
    </citation>
    <scope>NUCLEOTIDE SEQUENCE [LARGE SCALE GENOMIC DNA]</scope>
    <source>
        <strain evidence="5 6">BR</strain>
    </source>
</reference>
<dbReference type="RefSeq" id="WP_069655644.1">
    <property type="nucleotide sequence ID" value="NZ_MIJF01000001.1"/>
</dbReference>
<keyword evidence="1 2" id="KW-0456">Lyase</keyword>
<dbReference type="SMART" id="SM00851">
    <property type="entry name" value="MGS"/>
    <property type="match status" value="1"/>
</dbReference>
<feature type="active site" description="Proton donor/acceptor" evidence="2 3">
    <location>
        <position position="60"/>
    </location>
</feature>
<dbReference type="PROSITE" id="PS01335">
    <property type="entry name" value="METHYLGLYOXAL_SYNTH"/>
    <property type="match status" value="1"/>
</dbReference>